<reference evidence="2" key="2">
    <citation type="submission" date="2022-09" db="EMBL/GenBank/DDBJ databases">
        <authorList>
            <person name="Sun Q."/>
            <person name="Ohkuma M."/>
        </authorList>
    </citation>
    <scope>NUCLEOTIDE SEQUENCE</scope>
    <source>
        <strain evidence="2">JCM 3093</strain>
    </source>
</reference>
<dbReference type="InterPro" id="IPR050229">
    <property type="entry name" value="GlpE_sulfurtransferase"/>
</dbReference>
<dbReference type="EMBL" id="BMQD01000033">
    <property type="protein sequence ID" value="GGK95882.1"/>
    <property type="molecule type" value="Genomic_DNA"/>
</dbReference>
<dbReference type="Proteomes" id="UP000627984">
    <property type="component" value="Unassembled WGS sequence"/>
</dbReference>
<dbReference type="SUPFAM" id="SSF52821">
    <property type="entry name" value="Rhodanese/Cell cycle control phosphatase"/>
    <property type="match status" value="1"/>
</dbReference>
<sequence>MTIRETTIAELRRSDLTGTVLLDVRTRPEFASGHLAGAVNVPLDELGPHLAGYAGKDVVTVCLSGGRSAVAAQALQNAGARVRSLAGGTNAWQRAGLPLEKGR</sequence>
<dbReference type="Pfam" id="PF00581">
    <property type="entry name" value="Rhodanese"/>
    <property type="match status" value="1"/>
</dbReference>
<dbReference type="InterPro" id="IPR036873">
    <property type="entry name" value="Rhodanese-like_dom_sf"/>
</dbReference>
<evidence type="ECO:0000259" key="1">
    <source>
        <dbReference type="PROSITE" id="PS50206"/>
    </source>
</evidence>
<dbReference type="PANTHER" id="PTHR43031">
    <property type="entry name" value="FAD-DEPENDENT OXIDOREDUCTASE"/>
    <property type="match status" value="1"/>
</dbReference>
<accession>A0AA37F896</accession>
<proteinExistence type="predicted"/>
<feature type="domain" description="Rhodanese" evidence="1">
    <location>
        <begin position="15"/>
        <end position="101"/>
    </location>
</feature>
<dbReference type="PROSITE" id="PS50206">
    <property type="entry name" value="RHODANESE_3"/>
    <property type="match status" value="1"/>
</dbReference>
<dbReference type="Gene3D" id="3.40.250.10">
    <property type="entry name" value="Rhodanese-like domain"/>
    <property type="match status" value="1"/>
</dbReference>
<gene>
    <name evidence="2" type="ORF">GCM10010126_64100</name>
</gene>
<dbReference type="AlphaFoldDB" id="A0AA37F896"/>
<organism evidence="2 3">
    <name type="scientific">Planomonospora parontospora</name>
    <dbReference type="NCBI Taxonomy" id="58119"/>
    <lineage>
        <taxon>Bacteria</taxon>
        <taxon>Bacillati</taxon>
        <taxon>Actinomycetota</taxon>
        <taxon>Actinomycetes</taxon>
        <taxon>Streptosporangiales</taxon>
        <taxon>Streptosporangiaceae</taxon>
        <taxon>Planomonospora</taxon>
    </lineage>
</organism>
<dbReference type="SMART" id="SM00450">
    <property type="entry name" value="RHOD"/>
    <property type="match status" value="1"/>
</dbReference>
<protein>
    <recommendedName>
        <fullName evidence="1">Rhodanese domain-containing protein</fullName>
    </recommendedName>
</protein>
<dbReference type="CDD" id="cd00158">
    <property type="entry name" value="RHOD"/>
    <property type="match status" value="1"/>
</dbReference>
<evidence type="ECO:0000313" key="3">
    <source>
        <dbReference type="Proteomes" id="UP000627984"/>
    </source>
</evidence>
<evidence type="ECO:0000313" key="2">
    <source>
        <dbReference type="EMBL" id="GGK95882.1"/>
    </source>
</evidence>
<name>A0AA37F896_9ACTN</name>
<dbReference type="PANTHER" id="PTHR43031:SF1">
    <property type="entry name" value="PYRIDINE NUCLEOTIDE-DISULPHIDE OXIDOREDUCTASE"/>
    <property type="match status" value="1"/>
</dbReference>
<dbReference type="InterPro" id="IPR001763">
    <property type="entry name" value="Rhodanese-like_dom"/>
</dbReference>
<dbReference type="RefSeq" id="WP_191898161.1">
    <property type="nucleotide sequence ID" value="NZ_JBHSVA010000003.1"/>
</dbReference>
<comment type="caution">
    <text evidence="2">The sequence shown here is derived from an EMBL/GenBank/DDBJ whole genome shotgun (WGS) entry which is preliminary data.</text>
</comment>
<reference evidence="2" key="1">
    <citation type="journal article" date="2014" name="Int. J. Syst. Evol. Microbiol.">
        <title>Complete genome sequence of Corynebacterium casei LMG S-19264T (=DSM 44701T), isolated from a smear-ripened cheese.</title>
        <authorList>
            <consortium name="US DOE Joint Genome Institute (JGI-PGF)"/>
            <person name="Walter F."/>
            <person name="Albersmeier A."/>
            <person name="Kalinowski J."/>
            <person name="Ruckert C."/>
        </authorList>
    </citation>
    <scope>NUCLEOTIDE SEQUENCE</scope>
    <source>
        <strain evidence="2">JCM 3093</strain>
    </source>
</reference>